<proteinExistence type="predicted"/>
<dbReference type="EMBL" id="SRLA01000004">
    <property type="protein sequence ID" value="TGE05603.1"/>
    <property type="molecule type" value="Genomic_DNA"/>
</dbReference>
<accession>A0A4Z0P2L7</accession>
<evidence type="ECO:0000313" key="1">
    <source>
        <dbReference type="EMBL" id="TGE05603.1"/>
    </source>
</evidence>
<name>A0A4Z0P2L7_9BACT</name>
<evidence type="ECO:0000313" key="2">
    <source>
        <dbReference type="Proteomes" id="UP000298337"/>
    </source>
</evidence>
<gene>
    <name evidence="1" type="ORF">EU556_20085</name>
</gene>
<protein>
    <submittedName>
        <fullName evidence="1">Uncharacterized protein</fullName>
    </submittedName>
</protein>
<sequence length="90" mass="9868">MPTTAEYATANKAIGATNALNELRERLFQAGLDTDYLEVVDAFRAEKYEEEQAAYAPIYAHLEQALPDAELEFMAPVKPYTVQVVASAAA</sequence>
<reference evidence="1 2" key="1">
    <citation type="submission" date="2019-04" db="EMBL/GenBank/DDBJ databases">
        <authorList>
            <person name="Feng G."/>
            <person name="Zhang J."/>
            <person name="Zhu H."/>
        </authorList>
    </citation>
    <scope>NUCLEOTIDE SEQUENCE [LARGE SCALE GENOMIC DNA]</scope>
    <source>
        <strain evidence="1 2">92R-1</strain>
    </source>
</reference>
<organism evidence="1 2">
    <name type="scientific">Hymenobacter fodinae</name>
    <dbReference type="NCBI Taxonomy" id="2510796"/>
    <lineage>
        <taxon>Bacteria</taxon>
        <taxon>Pseudomonadati</taxon>
        <taxon>Bacteroidota</taxon>
        <taxon>Cytophagia</taxon>
        <taxon>Cytophagales</taxon>
        <taxon>Hymenobacteraceae</taxon>
        <taxon>Hymenobacter</taxon>
    </lineage>
</organism>
<comment type="caution">
    <text evidence="1">The sequence shown here is derived from an EMBL/GenBank/DDBJ whole genome shotgun (WGS) entry which is preliminary data.</text>
</comment>
<dbReference type="AlphaFoldDB" id="A0A4Z0P2L7"/>
<dbReference type="RefSeq" id="WP_135435916.1">
    <property type="nucleotide sequence ID" value="NZ_SRLA01000004.1"/>
</dbReference>
<keyword evidence="2" id="KW-1185">Reference proteome</keyword>
<dbReference type="Proteomes" id="UP000298337">
    <property type="component" value="Unassembled WGS sequence"/>
</dbReference>